<evidence type="ECO:0000256" key="1">
    <source>
        <dbReference type="SAM" id="Phobius"/>
    </source>
</evidence>
<feature type="transmembrane region" description="Helical" evidence="1">
    <location>
        <begin position="48"/>
        <end position="74"/>
    </location>
</feature>
<sequence>MSDAKRFDDLPDDTKEFLTDLSPDDVRTIRAGLPIVRAIIGFGKVTKWIAIAALGILGGIVMLGESVAKIVAWFRP</sequence>
<gene>
    <name evidence="2" type="ORF">DES43_105192</name>
</gene>
<reference evidence="2 3" key="1">
    <citation type="submission" date="2019-03" db="EMBL/GenBank/DDBJ databases">
        <title>Genomic Encyclopedia of Type Strains, Phase IV (KMG-IV): sequencing the most valuable type-strain genomes for metagenomic binning, comparative biology and taxonomic classification.</title>
        <authorList>
            <person name="Goeker M."/>
        </authorList>
    </citation>
    <scope>NUCLEOTIDE SEQUENCE [LARGE SCALE GENOMIC DNA]</scope>
    <source>
        <strain evidence="2 3">DSM 11603</strain>
    </source>
</reference>
<name>A0A4R6YI95_9HYPH</name>
<proteinExistence type="predicted"/>
<evidence type="ECO:0000313" key="2">
    <source>
        <dbReference type="EMBL" id="TDR36525.1"/>
    </source>
</evidence>
<keyword evidence="1" id="KW-0812">Transmembrane</keyword>
<dbReference type="EMBL" id="SNZF01000005">
    <property type="protein sequence ID" value="TDR36525.1"/>
    <property type="molecule type" value="Genomic_DNA"/>
</dbReference>
<keyword evidence="3" id="KW-1185">Reference proteome</keyword>
<organism evidence="2 3">
    <name type="scientific">Aquamicrobium defluvii</name>
    <dbReference type="NCBI Taxonomy" id="69279"/>
    <lineage>
        <taxon>Bacteria</taxon>
        <taxon>Pseudomonadati</taxon>
        <taxon>Pseudomonadota</taxon>
        <taxon>Alphaproteobacteria</taxon>
        <taxon>Hyphomicrobiales</taxon>
        <taxon>Phyllobacteriaceae</taxon>
        <taxon>Aquamicrobium</taxon>
    </lineage>
</organism>
<keyword evidence="1" id="KW-1133">Transmembrane helix</keyword>
<dbReference type="AlphaFoldDB" id="A0A4R6YI95"/>
<keyword evidence="1" id="KW-0472">Membrane</keyword>
<protein>
    <submittedName>
        <fullName evidence="2">Uncharacterized protein</fullName>
    </submittedName>
</protein>
<evidence type="ECO:0000313" key="3">
    <source>
        <dbReference type="Proteomes" id="UP000294958"/>
    </source>
</evidence>
<accession>A0A4R6YI95</accession>
<dbReference type="RefSeq" id="WP_133674848.1">
    <property type="nucleotide sequence ID" value="NZ_SNZF01000005.1"/>
</dbReference>
<dbReference type="Proteomes" id="UP000294958">
    <property type="component" value="Unassembled WGS sequence"/>
</dbReference>
<dbReference type="OrthoDB" id="8373113at2"/>
<comment type="caution">
    <text evidence="2">The sequence shown here is derived from an EMBL/GenBank/DDBJ whole genome shotgun (WGS) entry which is preliminary data.</text>
</comment>